<dbReference type="OrthoDB" id="10629160at2759"/>
<name>A0A0N4X6H6_HAEPC</name>
<proteinExistence type="predicted"/>
<evidence type="ECO:0000256" key="1">
    <source>
        <dbReference type="SAM" id="MobiDB-lite"/>
    </source>
</evidence>
<feature type="transmembrane region" description="Helical" evidence="2">
    <location>
        <begin position="43"/>
        <end position="64"/>
    </location>
</feature>
<dbReference type="EMBL" id="UZAF01021741">
    <property type="protein sequence ID" value="VDO80584.1"/>
    <property type="molecule type" value="Genomic_DNA"/>
</dbReference>
<reference evidence="3 4" key="2">
    <citation type="submission" date="2018-11" db="EMBL/GenBank/DDBJ databases">
        <authorList>
            <consortium name="Pathogen Informatics"/>
        </authorList>
    </citation>
    <scope>NUCLEOTIDE SEQUENCE [LARGE SCALE GENOMIC DNA]</scope>
    <source>
        <strain evidence="3 4">MHpl1</strain>
    </source>
</reference>
<evidence type="ECO:0000313" key="4">
    <source>
        <dbReference type="Proteomes" id="UP000268014"/>
    </source>
</evidence>
<sequence length="267" mass="30661">MTTPTTYAITGYNGSAMMMIGDKEEDFIREQQKRILKRAKLKLLVISSLMTAGLFAQLILIRLLRKKLREWNETILLVQAGFLDVEEKPKEVKPMGKRKKKTKRRKTKARRRRSDEKMRKRRSKERSGSKASAEAIRSKDRSLFKLKDDIDDLYNFFDRKSAEKSEERVKSLSKEKDKRKDFSSDSKESKSADSKEDVVKPKGSLESKSQDSLKELGKKRKSKEEIATKSAEKLEKSAEKSAEKLAEKSLDKSAEKSADKSADSKDK</sequence>
<keyword evidence="2" id="KW-0472">Membrane</keyword>
<accession>A0A0N4X6H6</accession>
<feature type="region of interest" description="Disordered" evidence="1">
    <location>
        <begin position="165"/>
        <end position="267"/>
    </location>
</feature>
<feature type="region of interest" description="Disordered" evidence="1">
    <location>
        <begin position="89"/>
        <end position="136"/>
    </location>
</feature>
<reference evidence="5" key="1">
    <citation type="submission" date="2017-02" db="UniProtKB">
        <authorList>
            <consortium name="WormBaseParasite"/>
        </authorList>
    </citation>
    <scope>IDENTIFICATION</scope>
</reference>
<gene>
    <name evidence="3" type="ORF">HPLM_LOCUS19960</name>
</gene>
<keyword evidence="2" id="KW-1133">Transmembrane helix</keyword>
<keyword evidence="4" id="KW-1185">Reference proteome</keyword>
<protein>
    <submittedName>
        <fullName evidence="5">FoP_duplication domain-containing protein</fullName>
    </submittedName>
</protein>
<evidence type="ECO:0000313" key="3">
    <source>
        <dbReference type="EMBL" id="VDO80584.1"/>
    </source>
</evidence>
<keyword evidence="2" id="KW-0812">Transmembrane</keyword>
<evidence type="ECO:0000313" key="5">
    <source>
        <dbReference type="WBParaSite" id="HPLM_0001996801-mRNA-1"/>
    </source>
</evidence>
<dbReference type="WBParaSite" id="HPLM_0001996801-mRNA-1">
    <property type="protein sequence ID" value="HPLM_0001996801-mRNA-1"/>
    <property type="gene ID" value="HPLM_0001996801"/>
</dbReference>
<organism evidence="5">
    <name type="scientific">Haemonchus placei</name>
    <name type="common">Barber's pole worm</name>
    <dbReference type="NCBI Taxonomy" id="6290"/>
    <lineage>
        <taxon>Eukaryota</taxon>
        <taxon>Metazoa</taxon>
        <taxon>Ecdysozoa</taxon>
        <taxon>Nematoda</taxon>
        <taxon>Chromadorea</taxon>
        <taxon>Rhabditida</taxon>
        <taxon>Rhabditina</taxon>
        <taxon>Rhabditomorpha</taxon>
        <taxon>Strongyloidea</taxon>
        <taxon>Trichostrongylidae</taxon>
        <taxon>Haemonchus</taxon>
    </lineage>
</organism>
<dbReference type="AlphaFoldDB" id="A0A0N4X6H6"/>
<dbReference type="Proteomes" id="UP000268014">
    <property type="component" value="Unassembled WGS sequence"/>
</dbReference>
<feature type="compositionally biased region" description="Basic residues" evidence="1">
    <location>
        <begin position="95"/>
        <end position="112"/>
    </location>
</feature>
<evidence type="ECO:0000256" key="2">
    <source>
        <dbReference type="SAM" id="Phobius"/>
    </source>
</evidence>